<dbReference type="Gene3D" id="2.60.120.1000">
    <property type="match status" value="1"/>
</dbReference>
<evidence type="ECO:0000313" key="2">
    <source>
        <dbReference type="Proteomes" id="UP000194236"/>
    </source>
</evidence>
<dbReference type="AlphaFoldDB" id="A0A1Y3BUM1"/>
<keyword evidence="2" id="KW-1185">Reference proteome</keyword>
<gene>
    <name evidence="1" type="ORF">BLA29_006099</name>
</gene>
<protein>
    <submittedName>
        <fullName evidence="1">Uncharacterized protein</fullName>
    </submittedName>
</protein>
<accession>A0A1Y3BUM1</accession>
<proteinExistence type="predicted"/>
<organism evidence="1 2">
    <name type="scientific">Euroglyphus maynei</name>
    <name type="common">Mayne's house dust mite</name>
    <dbReference type="NCBI Taxonomy" id="6958"/>
    <lineage>
        <taxon>Eukaryota</taxon>
        <taxon>Metazoa</taxon>
        <taxon>Ecdysozoa</taxon>
        <taxon>Arthropoda</taxon>
        <taxon>Chelicerata</taxon>
        <taxon>Arachnida</taxon>
        <taxon>Acari</taxon>
        <taxon>Acariformes</taxon>
        <taxon>Sarcoptiformes</taxon>
        <taxon>Astigmata</taxon>
        <taxon>Psoroptidia</taxon>
        <taxon>Analgoidea</taxon>
        <taxon>Pyroglyphidae</taxon>
        <taxon>Pyroglyphinae</taxon>
        <taxon>Euroglyphus</taxon>
    </lineage>
</organism>
<sequence>MSNIEMNRILTFIIHQQLNCEEFFAKNCAQLWQQYGIRHSGNYTLILLDNSTESLKNHGIQVECDMPSALSNDSQIDDDDYLDESEKVFEVKTIIHHDSEEPRLVQGYESPGSFERNIIYNWNGQTSSSSENANQSIMQQIERIVNSSFSCQQYIRWDCKGSVFSFWFQHYHSWWLDRNGRTRTYWGGAVPDSNSCGCFPYCHPTVKNSTCNCDANIKTDWLEDSGLLLSKDRLPVTQLRFGDTGESYEVGRYTLGPLICRSYGHRNHL</sequence>
<evidence type="ECO:0000313" key="1">
    <source>
        <dbReference type="EMBL" id="OTF83684.1"/>
    </source>
</evidence>
<reference evidence="1 2" key="1">
    <citation type="submission" date="2017-03" db="EMBL/GenBank/DDBJ databases">
        <title>Genome Survey of Euroglyphus maynei.</title>
        <authorList>
            <person name="Arlian L.G."/>
            <person name="Morgan M.S."/>
            <person name="Rider S.D."/>
        </authorList>
    </citation>
    <scope>NUCLEOTIDE SEQUENCE [LARGE SCALE GENOMIC DNA]</scope>
    <source>
        <strain evidence="1">Arlian Lab</strain>
        <tissue evidence="1">Whole body</tissue>
    </source>
</reference>
<dbReference type="Proteomes" id="UP000194236">
    <property type="component" value="Unassembled WGS sequence"/>
</dbReference>
<name>A0A1Y3BUM1_EURMA</name>
<dbReference type="OrthoDB" id="6537786at2759"/>
<comment type="caution">
    <text evidence="1">The sequence shown here is derived from an EMBL/GenBank/DDBJ whole genome shotgun (WGS) entry which is preliminary data.</text>
</comment>
<dbReference type="EMBL" id="MUJZ01002599">
    <property type="protein sequence ID" value="OTF83684.1"/>
    <property type="molecule type" value="Genomic_DNA"/>
</dbReference>